<gene>
    <name evidence="1" type="ORF">LCGC14_1256880</name>
</gene>
<proteinExistence type="predicted"/>
<comment type="caution">
    <text evidence="1">The sequence shown here is derived from an EMBL/GenBank/DDBJ whole genome shotgun (WGS) entry which is preliminary data.</text>
</comment>
<dbReference type="PANTHER" id="PTHR35866">
    <property type="entry name" value="PUTATIVE-RELATED"/>
    <property type="match status" value="1"/>
</dbReference>
<dbReference type="PANTHER" id="PTHR35866:SF2">
    <property type="entry name" value="YKGJ FAMILY CYSTEINE CLUSTER PROTEIN"/>
    <property type="match status" value="1"/>
</dbReference>
<sequence length="136" mass="16009">MKSRDNKCVNCGNCCLQTEMILSEKDIKLILNKAPLNLSRETFTLKNSEGYYQLKNIKGLCVFFKKDTKLCKIYEFRPQGCRFYPLIYDFDNKKCIYDKDCPRIDLFNLTKKELSITCNNIKNFLKEEIKIIFSTG</sequence>
<dbReference type="InterPro" id="IPR005358">
    <property type="entry name" value="Puta_zinc/iron-chelating_dom"/>
</dbReference>
<dbReference type="Pfam" id="PF03692">
    <property type="entry name" value="CxxCxxCC"/>
    <property type="match status" value="1"/>
</dbReference>
<reference evidence="1" key="1">
    <citation type="journal article" date="2015" name="Nature">
        <title>Complex archaea that bridge the gap between prokaryotes and eukaryotes.</title>
        <authorList>
            <person name="Spang A."/>
            <person name="Saw J.H."/>
            <person name="Jorgensen S.L."/>
            <person name="Zaremba-Niedzwiedzka K."/>
            <person name="Martijn J."/>
            <person name="Lind A.E."/>
            <person name="van Eijk R."/>
            <person name="Schleper C."/>
            <person name="Guy L."/>
            <person name="Ettema T.J."/>
        </authorList>
    </citation>
    <scope>NUCLEOTIDE SEQUENCE</scope>
</reference>
<accession>A0A0F9L4M9</accession>
<name>A0A0F9L4M9_9ZZZZ</name>
<evidence type="ECO:0000313" key="1">
    <source>
        <dbReference type="EMBL" id="KKM88618.1"/>
    </source>
</evidence>
<protein>
    <recommendedName>
        <fullName evidence="2">YkgJ family cysteine cluster protein</fullName>
    </recommendedName>
</protein>
<organism evidence="1">
    <name type="scientific">marine sediment metagenome</name>
    <dbReference type="NCBI Taxonomy" id="412755"/>
    <lineage>
        <taxon>unclassified sequences</taxon>
        <taxon>metagenomes</taxon>
        <taxon>ecological metagenomes</taxon>
    </lineage>
</organism>
<dbReference type="AlphaFoldDB" id="A0A0F9L4M9"/>
<evidence type="ECO:0008006" key="2">
    <source>
        <dbReference type="Google" id="ProtNLM"/>
    </source>
</evidence>
<dbReference type="EMBL" id="LAZR01006934">
    <property type="protein sequence ID" value="KKM88618.1"/>
    <property type="molecule type" value="Genomic_DNA"/>
</dbReference>